<evidence type="ECO:0000313" key="3">
    <source>
        <dbReference type="Proteomes" id="UP000595663"/>
    </source>
</evidence>
<dbReference type="Gene3D" id="3.90.550.10">
    <property type="entry name" value="Spore Coat Polysaccharide Biosynthesis Protein SpsA, Chain A"/>
    <property type="match status" value="1"/>
</dbReference>
<dbReference type="InterPro" id="IPR050834">
    <property type="entry name" value="Glycosyltransf_2"/>
</dbReference>
<organism evidence="2 3">
    <name type="scientific">Amphritea japonica ATCC BAA-1530</name>
    <dbReference type="NCBI Taxonomy" id="1278309"/>
    <lineage>
        <taxon>Bacteria</taxon>
        <taxon>Pseudomonadati</taxon>
        <taxon>Pseudomonadota</taxon>
        <taxon>Gammaproteobacteria</taxon>
        <taxon>Oceanospirillales</taxon>
        <taxon>Oceanospirillaceae</taxon>
        <taxon>Amphritea</taxon>
    </lineage>
</organism>
<dbReference type="PANTHER" id="PTHR43685:SF2">
    <property type="entry name" value="GLYCOSYLTRANSFERASE 2-LIKE DOMAIN-CONTAINING PROTEIN"/>
    <property type="match status" value="1"/>
</dbReference>
<gene>
    <name evidence="2" type="ORF">AMJAP_0619</name>
</gene>
<proteinExistence type="predicted"/>
<keyword evidence="2" id="KW-0808">Transferase</keyword>
<dbReference type="Pfam" id="PF00535">
    <property type="entry name" value="Glycos_transf_2"/>
    <property type="match status" value="1"/>
</dbReference>
<evidence type="ECO:0000259" key="1">
    <source>
        <dbReference type="Pfam" id="PF00535"/>
    </source>
</evidence>
<dbReference type="KEGG" id="ajp:AMJAP_0619"/>
<dbReference type="OrthoDB" id="9801954at2"/>
<feature type="domain" description="Glycosyltransferase 2-like" evidence="1">
    <location>
        <begin position="5"/>
        <end position="160"/>
    </location>
</feature>
<protein>
    <submittedName>
        <fullName evidence="2">Glycosyl transferase family 2</fullName>
    </submittedName>
</protein>
<evidence type="ECO:0000313" key="2">
    <source>
        <dbReference type="EMBL" id="BBB25218.1"/>
    </source>
</evidence>
<dbReference type="SUPFAM" id="SSF53448">
    <property type="entry name" value="Nucleotide-diphospho-sugar transferases"/>
    <property type="match status" value="1"/>
</dbReference>
<dbReference type="EMBL" id="AP014545">
    <property type="protein sequence ID" value="BBB25218.1"/>
    <property type="molecule type" value="Genomic_DNA"/>
</dbReference>
<dbReference type="PANTHER" id="PTHR43685">
    <property type="entry name" value="GLYCOSYLTRANSFERASE"/>
    <property type="match status" value="1"/>
</dbReference>
<sequence>MLKISMIMPNYNGEKFITDSINAFLASGWANKELIIVDGKSTDLSHSIIREFSEENECIRWINEIDSGISDAINIGVRSCSGDVIGYLGSDDLLLKETLEKVSEYKSLLDFDAIYFDSYTYDYKAGTTRNRKCPDVDFTKQNLLKFGSIVGLQNIFFAARVYDDYKYDVENKYSMDYDIYFKIIEKYQNFVYIKIPSSINISHDNVSNLLSERQRQEAFQVAKKNVSSIKCYCNLYFNRRNIKPALNYFWKIK</sequence>
<dbReference type="InterPro" id="IPR001173">
    <property type="entry name" value="Glyco_trans_2-like"/>
</dbReference>
<dbReference type="InterPro" id="IPR029044">
    <property type="entry name" value="Nucleotide-diphossugar_trans"/>
</dbReference>
<accession>A0A7R6P145</accession>
<dbReference type="Proteomes" id="UP000595663">
    <property type="component" value="Chromosome"/>
</dbReference>
<keyword evidence="3" id="KW-1185">Reference proteome</keyword>
<reference evidence="2 3" key="1">
    <citation type="journal article" date="2008" name="Int. J. Syst. Evol. Microbiol.">
        <title>Amphritea japonica sp. nov. and Amphritea balenae sp. nov., isolated from the sediment adjacent to sperm whale carcasses off Kagoshima, Japan.</title>
        <authorList>
            <person name="Miyazaki M."/>
            <person name="Nogi Y."/>
            <person name="Fujiwara Y."/>
            <person name="Kawato M."/>
            <person name="Nagahama T."/>
            <person name="Kubokawa K."/>
            <person name="Horikoshi K."/>
        </authorList>
    </citation>
    <scope>NUCLEOTIDE SEQUENCE [LARGE SCALE GENOMIC DNA]</scope>
    <source>
        <strain evidence="2 3">ATCC BAA-1530</strain>
    </source>
</reference>
<dbReference type="GO" id="GO:0016740">
    <property type="term" value="F:transferase activity"/>
    <property type="evidence" value="ECO:0007669"/>
    <property type="project" value="UniProtKB-KW"/>
</dbReference>
<dbReference type="AlphaFoldDB" id="A0A7R6P145"/>
<name>A0A7R6P145_9GAMM</name>